<keyword evidence="1" id="KW-1133">Transmembrane helix</keyword>
<protein>
    <submittedName>
        <fullName evidence="3">Uncharacterized protein</fullName>
    </submittedName>
</protein>
<evidence type="ECO:0000256" key="1">
    <source>
        <dbReference type="SAM" id="Phobius"/>
    </source>
</evidence>
<proteinExistence type="predicted"/>
<sequence length="40" mass="4487">MDTGQKFVLLVSHTKLLVLAIASVLPLVELRQDRVRGPWS</sequence>
<evidence type="ECO:0000313" key="2">
    <source>
        <dbReference type="Proteomes" id="UP000887564"/>
    </source>
</evidence>
<accession>A0A914RTZ6</accession>
<dbReference type="Proteomes" id="UP000887564">
    <property type="component" value="Unplaced"/>
</dbReference>
<evidence type="ECO:0000313" key="3">
    <source>
        <dbReference type="WBParaSite" id="PEQ_0000544901-mRNA-1"/>
    </source>
</evidence>
<name>A0A914RTZ6_PAREQ</name>
<reference evidence="3" key="1">
    <citation type="submission" date="2022-11" db="UniProtKB">
        <authorList>
            <consortium name="WormBaseParasite"/>
        </authorList>
    </citation>
    <scope>IDENTIFICATION</scope>
</reference>
<keyword evidence="1" id="KW-0472">Membrane</keyword>
<keyword evidence="1" id="KW-0812">Transmembrane</keyword>
<dbReference type="AlphaFoldDB" id="A0A914RTZ6"/>
<dbReference type="WBParaSite" id="PEQ_0000544901-mRNA-1">
    <property type="protein sequence ID" value="PEQ_0000544901-mRNA-1"/>
    <property type="gene ID" value="PEQ_0000544901"/>
</dbReference>
<feature type="transmembrane region" description="Helical" evidence="1">
    <location>
        <begin position="7"/>
        <end position="28"/>
    </location>
</feature>
<organism evidence="2 3">
    <name type="scientific">Parascaris equorum</name>
    <name type="common">Equine roundworm</name>
    <dbReference type="NCBI Taxonomy" id="6256"/>
    <lineage>
        <taxon>Eukaryota</taxon>
        <taxon>Metazoa</taxon>
        <taxon>Ecdysozoa</taxon>
        <taxon>Nematoda</taxon>
        <taxon>Chromadorea</taxon>
        <taxon>Rhabditida</taxon>
        <taxon>Spirurina</taxon>
        <taxon>Ascaridomorpha</taxon>
        <taxon>Ascaridoidea</taxon>
        <taxon>Ascarididae</taxon>
        <taxon>Parascaris</taxon>
    </lineage>
</organism>
<keyword evidence="2" id="KW-1185">Reference proteome</keyword>